<comment type="caution">
    <text evidence="2">The sequence shown here is derived from an EMBL/GenBank/DDBJ whole genome shotgun (WGS) entry which is preliminary data.</text>
</comment>
<evidence type="ECO:0000313" key="3">
    <source>
        <dbReference type="Proteomes" id="UP000223913"/>
    </source>
</evidence>
<dbReference type="RefSeq" id="WP_099155846.1">
    <property type="nucleotide sequence ID" value="NZ_PDUD01000076.1"/>
</dbReference>
<keyword evidence="3" id="KW-1185">Reference proteome</keyword>
<dbReference type="OrthoDB" id="1521097at2"/>
<reference evidence="2 3" key="1">
    <citation type="submission" date="2017-10" db="EMBL/GenBank/DDBJ databases">
        <title>The draft genome sequence of Lewinella nigricans NBRC 102662.</title>
        <authorList>
            <person name="Wang K."/>
        </authorList>
    </citation>
    <scope>NUCLEOTIDE SEQUENCE [LARGE SCALE GENOMIC DNA]</scope>
    <source>
        <strain evidence="2 3">NBRC 102662</strain>
    </source>
</reference>
<evidence type="ECO:0000313" key="2">
    <source>
        <dbReference type="EMBL" id="PHN00769.1"/>
    </source>
</evidence>
<proteinExistence type="predicted"/>
<accession>A0A2D0MXZ9</accession>
<name>A0A2D0MXZ9_FLAN2</name>
<gene>
    <name evidence="2" type="ORF">CRP01_40630</name>
</gene>
<dbReference type="Proteomes" id="UP000223913">
    <property type="component" value="Unassembled WGS sequence"/>
</dbReference>
<dbReference type="AlphaFoldDB" id="A0A2D0MXZ9"/>
<keyword evidence="1" id="KW-0732">Signal</keyword>
<feature type="chain" id="PRO_5013243134" evidence="1">
    <location>
        <begin position="25"/>
        <end position="792"/>
    </location>
</feature>
<organism evidence="2 3">
    <name type="scientific">Flavilitoribacter nigricans (strain ATCC 23147 / DSM 23189 / NBRC 102662 / NCIMB 1420 / SS-2)</name>
    <name type="common">Lewinella nigricans</name>
    <dbReference type="NCBI Taxonomy" id="1122177"/>
    <lineage>
        <taxon>Bacteria</taxon>
        <taxon>Pseudomonadati</taxon>
        <taxon>Bacteroidota</taxon>
        <taxon>Saprospiria</taxon>
        <taxon>Saprospirales</taxon>
        <taxon>Lewinellaceae</taxon>
        <taxon>Flavilitoribacter</taxon>
    </lineage>
</organism>
<dbReference type="EMBL" id="PDUD01000076">
    <property type="protein sequence ID" value="PHN00769.1"/>
    <property type="molecule type" value="Genomic_DNA"/>
</dbReference>
<sequence length="792" mass="84481">MKRLIVFLYIVSFLLISWSAFSQAVTQTGFVGKFTFQSFSAGGTSDVTGTLDAFSDQTNQYFANNIMAGDVIWDNQGNRWEVMAVNSSNLLQADVDLRNVNSVGGTPVGVGFVSRETANMGLSLFVPDNNIGISQQLKSRIESHNMLLIDQYVASHQDSVFTGATAADTSSVNDPTIGDVLVADDGATAYYNGDNWVVSEAGSSTWLKPELEAGNNVIATVPGFNYLRLGRTYYRTDYGPNGINNLYFTSESTDDFNNYAAGINVSATNFSLERYNANSYINLNSRADSAFSEINLLKGMGDGTYNGRSEITAGNKIGEINFKGYTNLDGTSEFATIAGAAAAVSGSNVAGELKMILADGTTNNSNRLRMSLEGTTGAMRLPAYGTGTTITGTANKYAAFDGTGKLIPVDSPGATWLKPELESGNVDINSNAFALTLFNGSDYNYLYANGIFLEDGDGYSDLKANSLEFTANNGGYLGMYPSGDAYQFQIFKGSGESLDLTPTTIVGNNNIAITASSGLTATTTSGILGITHTGSSGQLIVQSQDERATFQGEEARLIGDTLARMTVGTGEALIKDALVDLTAGSSDFATLDGSINEFRVGTHDIVFEGTDGFYPEWKFQTPVAANDWRFWTGAVGLTIQNGTGGNTVVIANEADQAMNIDPDGDVRLIQYDQLRHDTDPTWGNYAVDANGEFMKVFDGEFNYRDDGINTATNTSTVIMNNGTMELPVATGNAGKMFIVIANSSTDGVTTRTISVASGGTIEGNATLTMDNAFEVYALMSTGTEYVILWNKP</sequence>
<evidence type="ECO:0000256" key="1">
    <source>
        <dbReference type="SAM" id="SignalP"/>
    </source>
</evidence>
<feature type="signal peptide" evidence="1">
    <location>
        <begin position="1"/>
        <end position="24"/>
    </location>
</feature>
<protein>
    <submittedName>
        <fullName evidence="2">Uncharacterized protein</fullName>
    </submittedName>
</protein>